<dbReference type="Proteomes" id="UP001151760">
    <property type="component" value="Unassembled WGS sequence"/>
</dbReference>
<gene>
    <name evidence="2" type="ORF">Tco_0800721</name>
</gene>
<feature type="region of interest" description="Disordered" evidence="1">
    <location>
        <begin position="101"/>
        <end position="133"/>
    </location>
</feature>
<protein>
    <submittedName>
        <fullName evidence="2">Uncharacterized protein</fullName>
    </submittedName>
</protein>
<keyword evidence="3" id="KW-1185">Reference proteome</keyword>
<name>A0ABQ4ZY69_9ASTR</name>
<organism evidence="2 3">
    <name type="scientific">Tanacetum coccineum</name>
    <dbReference type="NCBI Taxonomy" id="301880"/>
    <lineage>
        <taxon>Eukaryota</taxon>
        <taxon>Viridiplantae</taxon>
        <taxon>Streptophyta</taxon>
        <taxon>Embryophyta</taxon>
        <taxon>Tracheophyta</taxon>
        <taxon>Spermatophyta</taxon>
        <taxon>Magnoliopsida</taxon>
        <taxon>eudicotyledons</taxon>
        <taxon>Gunneridae</taxon>
        <taxon>Pentapetalae</taxon>
        <taxon>asterids</taxon>
        <taxon>campanulids</taxon>
        <taxon>Asterales</taxon>
        <taxon>Asteraceae</taxon>
        <taxon>Asteroideae</taxon>
        <taxon>Anthemideae</taxon>
        <taxon>Anthemidinae</taxon>
        <taxon>Tanacetum</taxon>
    </lineage>
</organism>
<dbReference type="EMBL" id="BQNB010011680">
    <property type="protein sequence ID" value="GJS93753.1"/>
    <property type="molecule type" value="Genomic_DNA"/>
</dbReference>
<sequence length="203" mass="22860">MVSLIYSYMRRDIAESQNYDAIVSYTLRSLPNEYRLNRGEHLRELTFRASTSLKGWDHDHSRVNALYHNPGLSNIHGQLVLLQKESEFLIEDLFERYRHDPQSTLQDDSDSESANLPKADSPTAIQPEKESNQEEMVYADGGDNEDKIDEAVEAEGGDNDDRIASSCCLIAAKHQPAFIKSLTILGGIDGEDVQITRTSETKV</sequence>
<evidence type="ECO:0000256" key="1">
    <source>
        <dbReference type="SAM" id="MobiDB-lite"/>
    </source>
</evidence>
<evidence type="ECO:0000313" key="3">
    <source>
        <dbReference type="Proteomes" id="UP001151760"/>
    </source>
</evidence>
<accession>A0ABQ4ZY69</accession>
<reference evidence="2" key="1">
    <citation type="journal article" date="2022" name="Int. J. Mol. Sci.">
        <title>Draft Genome of Tanacetum Coccineum: Genomic Comparison of Closely Related Tanacetum-Family Plants.</title>
        <authorList>
            <person name="Yamashiro T."/>
            <person name="Shiraishi A."/>
            <person name="Nakayama K."/>
            <person name="Satake H."/>
        </authorList>
    </citation>
    <scope>NUCLEOTIDE SEQUENCE</scope>
</reference>
<proteinExistence type="predicted"/>
<reference evidence="2" key="2">
    <citation type="submission" date="2022-01" db="EMBL/GenBank/DDBJ databases">
        <authorList>
            <person name="Yamashiro T."/>
            <person name="Shiraishi A."/>
            <person name="Satake H."/>
            <person name="Nakayama K."/>
        </authorList>
    </citation>
    <scope>NUCLEOTIDE SEQUENCE</scope>
</reference>
<comment type="caution">
    <text evidence="2">The sequence shown here is derived from an EMBL/GenBank/DDBJ whole genome shotgun (WGS) entry which is preliminary data.</text>
</comment>
<evidence type="ECO:0000313" key="2">
    <source>
        <dbReference type="EMBL" id="GJS93753.1"/>
    </source>
</evidence>